<feature type="signal peptide" evidence="12">
    <location>
        <begin position="1"/>
        <end position="43"/>
    </location>
</feature>
<comment type="pathway">
    <text evidence="2">Cofactor biosynthesis; thiamine diphosphate biosynthesis.</text>
</comment>
<evidence type="ECO:0000256" key="11">
    <source>
        <dbReference type="ARBA" id="ARBA00048179"/>
    </source>
</evidence>
<comment type="subunit">
    <text evidence="4">Homodimer.</text>
</comment>
<comment type="similarity">
    <text evidence="3">Belongs to the NMT1/THI5 family.</text>
</comment>
<evidence type="ECO:0000256" key="12">
    <source>
        <dbReference type="SAM" id="SignalP"/>
    </source>
</evidence>
<evidence type="ECO:0000256" key="1">
    <source>
        <dbReference type="ARBA" id="ARBA00003469"/>
    </source>
</evidence>
<dbReference type="PANTHER" id="PTHR31528:SF1">
    <property type="entry name" value="4-AMINO-5-HYDROXYMETHYL-2-METHYLPYRIMIDINE PHOSPHATE SYNTHASE THI11-RELATED"/>
    <property type="match status" value="1"/>
</dbReference>
<feature type="chain" id="PRO_5047217102" description="Thiamine pyrimidine synthase" evidence="12">
    <location>
        <begin position="44"/>
        <end position="367"/>
    </location>
</feature>
<accession>A0ABT7C5G1</accession>
<dbReference type="Proteomes" id="UP001170379">
    <property type="component" value="Unassembled WGS sequence"/>
</dbReference>
<evidence type="ECO:0000256" key="5">
    <source>
        <dbReference type="ARBA" id="ARBA00022679"/>
    </source>
</evidence>
<comment type="caution">
    <text evidence="14">The sequence shown here is derived from an EMBL/GenBank/DDBJ whole genome shotgun (WGS) entry which is preliminary data.</text>
</comment>
<dbReference type="InterPro" id="IPR015168">
    <property type="entry name" value="SsuA/THI5"/>
</dbReference>
<evidence type="ECO:0000256" key="3">
    <source>
        <dbReference type="ARBA" id="ARBA00009406"/>
    </source>
</evidence>
<keyword evidence="12" id="KW-0732">Signal</keyword>
<evidence type="ECO:0000256" key="9">
    <source>
        <dbReference type="ARBA" id="ARBA00023004"/>
    </source>
</evidence>
<evidence type="ECO:0000256" key="2">
    <source>
        <dbReference type="ARBA" id="ARBA00004948"/>
    </source>
</evidence>
<evidence type="ECO:0000256" key="7">
    <source>
        <dbReference type="ARBA" id="ARBA00022898"/>
    </source>
</evidence>
<keyword evidence="8" id="KW-0784">Thiamine biosynthesis</keyword>
<evidence type="ECO:0000256" key="10">
    <source>
        <dbReference type="ARBA" id="ARBA00033171"/>
    </source>
</evidence>
<dbReference type="Pfam" id="PF09084">
    <property type="entry name" value="NMT1"/>
    <property type="match status" value="1"/>
</dbReference>
<dbReference type="Gene3D" id="3.40.190.10">
    <property type="entry name" value="Periplasmic binding protein-like II"/>
    <property type="match status" value="2"/>
</dbReference>
<protein>
    <recommendedName>
        <fullName evidence="10">Thiamine pyrimidine synthase</fullName>
    </recommendedName>
</protein>
<keyword evidence="7" id="KW-0663">Pyridoxal phosphate</keyword>
<dbReference type="InterPro" id="IPR027939">
    <property type="entry name" value="NMT1/THI5"/>
</dbReference>
<evidence type="ECO:0000256" key="6">
    <source>
        <dbReference type="ARBA" id="ARBA00022723"/>
    </source>
</evidence>
<evidence type="ECO:0000259" key="13">
    <source>
        <dbReference type="Pfam" id="PF09084"/>
    </source>
</evidence>
<dbReference type="EMBL" id="PXVD01000004">
    <property type="protein sequence ID" value="MDJ1370333.1"/>
    <property type="molecule type" value="Genomic_DNA"/>
</dbReference>
<evidence type="ECO:0000256" key="4">
    <source>
        <dbReference type="ARBA" id="ARBA00011738"/>
    </source>
</evidence>
<comment type="catalytic activity">
    <reaction evidence="11">
        <text>N(6)-(pyridoxal phosphate)-L-lysyl-[4-amino-5-hydroxymethyl-2-methylpyrimidine phosphate synthase] + L-histidyl-[4-amino-5-hydroxymethyl-2-methylpyrimidine phosphate synthase] + 2 Fe(3+) + 4 H2O = L-lysyl-[4-amino-5-hydroxymethyl-2-methylpyrimidine phosphate synthase] + (2S)-2-amino-5-hydroxy-4-oxopentanoyl-[4-amino-5-hydroxymethyl-2-methylpyrimidine phosphate synthase] + 4-amino-2-methyl-5-(phosphooxymethyl)pyrimidine + 3-oxopropanoate + 2 Fe(2+) + 2 H(+)</text>
        <dbReference type="Rhea" id="RHEA:65756"/>
        <dbReference type="Rhea" id="RHEA-COMP:16892"/>
        <dbReference type="Rhea" id="RHEA-COMP:16893"/>
        <dbReference type="Rhea" id="RHEA-COMP:16894"/>
        <dbReference type="Rhea" id="RHEA-COMP:16895"/>
        <dbReference type="ChEBI" id="CHEBI:15377"/>
        <dbReference type="ChEBI" id="CHEBI:15378"/>
        <dbReference type="ChEBI" id="CHEBI:29033"/>
        <dbReference type="ChEBI" id="CHEBI:29034"/>
        <dbReference type="ChEBI" id="CHEBI:29969"/>
        <dbReference type="ChEBI" id="CHEBI:29979"/>
        <dbReference type="ChEBI" id="CHEBI:33190"/>
        <dbReference type="ChEBI" id="CHEBI:58354"/>
        <dbReference type="ChEBI" id="CHEBI:143915"/>
        <dbReference type="ChEBI" id="CHEBI:157692"/>
    </reaction>
    <physiologicalReaction direction="left-to-right" evidence="11">
        <dbReference type="Rhea" id="RHEA:65757"/>
    </physiologicalReaction>
</comment>
<name>A0ABT7C5G1_9MICO</name>
<keyword evidence="6" id="KW-0479">Metal-binding</keyword>
<sequence length="367" mass="38795">MKRHVIFPTNRFSGARAGRARFTVAAAAALCGLALTSCVTSGAAELTDAEPGGTGNGDLMPVTFALDWAPNTNHIGVYVAEELGYFEEAGLDVEILPYGSTAATQLVSSGVADFGIGGQSSVQMARTSGLDLVSVYRVTQTDTGQLVVLGDRDDVNRPADLDGQTFGGFGAPLYSALAASTIRGDGGEGEFEEVVLDTGAYDALSQGRIDFTLSVATWEGLQTELDGHPYKSFRYQDYGVPDQQSTGIVSSDAYLAEHPEEAEAFVQAVARGYEYAVENPTDAADILIAANPDTLGAADDLVHASAELLAEAGYLAVDERPIGAANPDTWDAFGSFLFDNGFLVDSAGEPVETEPDWDEYYTDEYLN</sequence>
<gene>
    <name evidence="14" type="ORF">C7K25_02930</name>
</gene>
<proteinExistence type="inferred from homology"/>
<comment type="function">
    <text evidence="1">Responsible for the formation of the pyrimidine heterocycle in the thiamine biosynthesis pathway. Catalyzes the formation of hydroxymethylpyrimidine phosphate (HMP-P) from histidine and pyridoxal phosphate (PLP). The protein uses PLP and the active site histidine to form HMP-P, generating an inactive enzyme. The enzyme can only undergo a single turnover, which suggests it is a suicide enzyme.</text>
</comment>
<evidence type="ECO:0000313" key="15">
    <source>
        <dbReference type="Proteomes" id="UP001170379"/>
    </source>
</evidence>
<reference evidence="14" key="1">
    <citation type="submission" date="2018-03" db="EMBL/GenBank/DDBJ databases">
        <authorList>
            <person name="Nunes O.C."/>
            <person name="Lopes A.R."/>
            <person name="Froufe H."/>
            <person name="Munoz-Merida A."/>
            <person name="Barroso C."/>
            <person name="Egas C."/>
        </authorList>
    </citation>
    <scope>NUCLEOTIDE SEQUENCE</scope>
    <source>
        <strain evidence="14">ON4</strain>
    </source>
</reference>
<keyword evidence="15" id="KW-1185">Reference proteome</keyword>
<evidence type="ECO:0000313" key="14">
    <source>
        <dbReference type="EMBL" id="MDJ1370333.1"/>
    </source>
</evidence>
<organism evidence="14 15">
    <name type="scientific">Gulosibacter molinativorax</name>
    <dbReference type="NCBI Taxonomy" id="256821"/>
    <lineage>
        <taxon>Bacteria</taxon>
        <taxon>Bacillati</taxon>
        <taxon>Actinomycetota</taxon>
        <taxon>Actinomycetes</taxon>
        <taxon>Micrococcales</taxon>
        <taxon>Microbacteriaceae</taxon>
        <taxon>Gulosibacter</taxon>
    </lineage>
</organism>
<evidence type="ECO:0000256" key="8">
    <source>
        <dbReference type="ARBA" id="ARBA00022977"/>
    </source>
</evidence>
<keyword evidence="5" id="KW-0808">Transferase</keyword>
<dbReference type="PANTHER" id="PTHR31528">
    <property type="entry name" value="4-AMINO-5-HYDROXYMETHYL-2-METHYLPYRIMIDINE PHOSPHATE SYNTHASE THI11-RELATED"/>
    <property type="match status" value="1"/>
</dbReference>
<feature type="domain" description="SsuA/THI5-like" evidence="13">
    <location>
        <begin position="71"/>
        <end position="283"/>
    </location>
</feature>
<keyword evidence="9" id="KW-0408">Iron</keyword>
<reference evidence="14" key="2">
    <citation type="journal article" date="2022" name="Sci. Rep.">
        <title>In silico prediction of the enzymes involved in the degradation of the herbicide molinate by Gulosibacter molinativorax ON4T.</title>
        <authorList>
            <person name="Lopes A.R."/>
            <person name="Bunin E."/>
            <person name="Viana A.T."/>
            <person name="Froufe H."/>
            <person name="Munoz-Merida A."/>
            <person name="Pinho D."/>
            <person name="Figueiredo J."/>
            <person name="Barroso C."/>
            <person name="Vaz-Moreira I."/>
            <person name="Bellanger X."/>
            <person name="Egas C."/>
            <person name="Nunes O.C."/>
        </authorList>
    </citation>
    <scope>NUCLEOTIDE SEQUENCE</scope>
    <source>
        <strain evidence="14">ON4</strain>
    </source>
</reference>
<dbReference type="SUPFAM" id="SSF53850">
    <property type="entry name" value="Periplasmic binding protein-like II"/>
    <property type="match status" value="1"/>
</dbReference>